<evidence type="ECO:0000313" key="2">
    <source>
        <dbReference type="Proteomes" id="UP000287336"/>
    </source>
</evidence>
<gene>
    <name evidence="1" type="ORF">ELY33_16605</name>
</gene>
<name>A0A3S0XXB3_9GAMM</name>
<dbReference type="RefSeq" id="WP_126949015.1">
    <property type="nucleotide sequence ID" value="NZ_RZHG01000030.1"/>
</dbReference>
<sequence>MQAQSAFIPNINNLTNSDEWTSVHHHLPINAKAPLLVVYRDTHGAGVTSAILERGKFLSVTNRALVRGVQAWRFIDE</sequence>
<keyword evidence="2" id="KW-1185">Reference proteome</keyword>
<dbReference type="EMBL" id="RZHG01000030">
    <property type="protein sequence ID" value="RUR26730.1"/>
    <property type="molecule type" value="Genomic_DNA"/>
</dbReference>
<reference evidence="1 2" key="1">
    <citation type="submission" date="2018-12" db="EMBL/GenBank/DDBJ databases">
        <title>three novel Halomonas strain isolated from plants.</title>
        <authorList>
            <person name="Sun C."/>
        </authorList>
    </citation>
    <scope>NUCLEOTIDE SEQUENCE [LARGE SCALE GENOMIC DNA]</scope>
    <source>
        <strain evidence="1 2">DSM 19434</strain>
    </source>
</reference>
<comment type="caution">
    <text evidence="1">The sequence shown here is derived from an EMBL/GenBank/DDBJ whole genome shotgun (WGS) entry which is preliminary data.</text>
</comment>
<dbReference type="AlphaFoldDB" id="A0A3S0XXB3"/>
<dbReference type="Proteomes" id="UP000287336">
    <property type="component" value="Unassembled WGS sequence"/>
</dbReference>
<accession>A0A3S0XXB3</accession>
<proteinExistence type="predicted"/>
<evidence type="ECO:0000313" key="1">
    <source>
        <dbReference type="EMBL" id="RUR26730.1"/>
    </source>
</evidence>
<protein>
    <submittedName>
        <fullName evidence="1">Uncharacterized protein</fullName>
    </submittedName>
</protein>
<dbReference type="OrthoDB" id="6168401at2"/>
<organism evidence="1 2">
    <name type="scientific">Vreelandella andesensis</name>
    <dbReference type="NCBI Taxonomy" id="447567"/>
    <lineage>
        <taxon>Bacteria</taxon>
        <taxon>Pseudomonadati</taxon>
        <taxon>Pseudomonadota</taxon>
        <taxon>Gammaproteobacteria</taxon>
        <taxon>Oceanospirillales</taxon>
        <taxon>Halomonadaceae</taxon>
        <taxon>Vreelandella</taxon>
    </lineage>
</organism>